<feature type="region of interest" description="Disordered" evidence="1">
    <location>
        <begin position="1"/>
        <end position="32"/>
    </location>
</feature>
<organism evidence="2 3">
    <name type="scientific">Cinchona calisaya</name>
    <dbReference type="NCBI Taxonomy" id="153742"/>
    <lineage>
        <taxon>Eukaryota</taxon>
        <taxon>Viridiplantae</taxon>
        <taxon>Streptophyta</taxon>
        <taxon>Embryophyta</taxon>
        <taxon>Tracheophyta</taxon>
        <taxon>Spermatophyta</taxon>
        <taxon>Magnoliopsida</taxon>
        <taxon>eudicotyledons</taxon>
        <taxon>Gunneridae</taxon>
        <taxon>Pentapetalae</taxon>
        <taxon>asterids</taxon>
        <taxon>lamiids</taxon>
        <taxon>Gentianales</taxon>
        <taxon>Rubiaceae</taxon>
        <taxon>Cinchonoideae</taxon>
        <taxon>Cinchoneae</taxon>
        <taxon>Cinchona</taxon>
    </lineage>
</organism>
<evidence type="ECO:0000313" key="2">
    <source>
        <dbReference type="EMBL" id="KAL3501479.1"/>
    </source>
</evidence>
<feature type="compositionally biased region" description="Basic and acidic residues" evidence="1">
    <location>
        <begin position="106"/>
        <end position="142"/>
    </location>
</feature>
<dbReference type="PANTHER" id="PTHR35098">
    <property type="entry name" value="EXPRESSED PROTEIN"/>
    <property type="match status" value="1"/>
</dbReference>
<gene>
    <name evidence="2" type="ORF">ACH5RR_035928</name>
</gene>
<dbReference type="EMBL" id="JBJUIK010000015">
    <property type="protein sequence ID" value="KAL3501479.1"/>
    <property type="molecule type" value="Genomic_DNA"/>
</dbReference>
<feature type="region of interest" description="Disordered" evidence="1">
    <location>
        <begin position="94"/>
        <end position="205"/>
    </location>
</feature>
<evidence type="ECO:0000313" key="3">
    <source>
        <dbReference type="Proteomes" id="UP001630127"/>
    </source>
</evidence>
<feature type="compositionally biased region" description="Polar residues" evidence="1">
    <location>
        <begin position="22"/>
        <end position="32"/>
    </location>
</feature>
<dbReference type="InterPro" id="IPR040294">
    <property type="entry name" value="Nodulin-rel_1/2"/>
</dbReference>
<keyword evidence="3" id="KW-1185">Reference proteome</keyword>
<evidence type="ECO:0000256" key="1">
    <source>
        <dbReference type="SAM" id="MobiDB-lite"/>
    </source>
</evidence>
<reference evidence="2 3" key="1">
    <citation type="submission" date="2024-11" db="EMBL/GenBank/DDBJ databases">
        <title>A near-complete genome assembly of Cinchona calisaya.</title>
        <authorList>
            <person name="Lian D.C."/>
            <person name="Zhao X.W."/>
            <person name="Wei L."/>
        </authorList>
    </citation>
    <scope>NUCLEOTIDE SEQUENCE [LARGE SCALE GENOMIC DNA]</scope>
    <source>
        <tissue evidence="2">Nenye</tissue>
    </source>
</reference>
<name>A0ABD2Y1P0_9GENT</name>
<feature type="compositionally biased region" description="Basic and acidic residues" evidence="1">
    <location>
        <begin position="151"/>
        <end position="173"/>
    </location>
</feature>
<dbReference type="AlphaFoldDB" id="A0ABD2Y1P0"/>
<accession>A0ABD2Y1P0</accession>
<feature type="region of interest" description="Disordered" evidence="1">
    <location>
        <begin position="217"/>
        <end position="245"/>
    </location>
</feature>
<proteinExistence type="predicted"/>
<dbReference type="PANTHER" id="PTHR35098:SF1">
    <property type="entry name" value="NODULIN-RELATED PROTEIN 2"/>
    <property type="match status" value="1"/>
</dbReference>
<sequence length="245" mass="26342">MDFLKKFTETASETKTTENKDQSAPSEQSDLFSNAKLVADAARSRFQNDPEGKKYDNAEVAGAAGDLLEAAQTYGKLDKSSGVGSYVEKAHNYLHEYESSNTTKPKTSEEEPPKPSSEEPKSTDEYAPKELVSEETPKPEKKEEEEEEEPEKPSIEKKEEEEGGSEKAAKPTEESSEGGYAKIAEGFLEKKSSEEGGDSAAEGGIGQYAKLAQGFLSKSSDEEGSKDSGAGGNIMKLAGGFLGKK</sequence>
<dbReference type="Proteomes" id="UP001630127">
    <property type="component" value="Unassembled WGS sequence"/>
</dbReference>
<comment type="caution">
    <text evidence="2">The sequence shown here is derived from an EMBL/GenBank/DDBJ whole genome shotgun (WGS) entry which is preliminary data.</text>
</comment>
<protein>
    <submittedName>
        <fullName evidence="2">Uncharacterized protein</fullName>
    </submittedName>
</protein>